<accession>A0A5C8UYG0</accession>
<reference evidence="2 3" key="1">
    <citation type="submission" date="2019-08" db="EMBL/GenBank/DDBJ databases">
        <title>Bacterial whole genome sequence for Glaciihabitans sp. CHu50b-6-2.</title>
        <authorList>
            <person name="Jin L."/>
        </authorList>
    </citation>
    <scope>NUCLEOTIDE SEQUENCE [LARGE SCALE GENOMIC DNA]</scope>
    <source>
        <strain evidence="2 3">CHu50b-6-2</strain>
    </source>
</reference>
<feature type="transmembrane region" description="Helical" evidence="1">
    <location>
        <begin position="12"/>
        <end position="35"/>
    </location>
</feature>
<keyword evidence="1" id="KW-0812">Transmembrane</keyword>
<keyword evidence="3" id="KW-1185">Reference proteome</keyword>
<evidence type="ECO:0000313" key="2">
    <source>
        <dbReference type="EMBL" id="TXN32668.1"/>
    </source>
</evidence>
<feature type="transmembrane region" description="Helical" evidence="1">
    <location>
        <begin position="41"/>
        <end position="60"/>
    </location>
</feature>
<keyword evidence="1" id="KW-1133">Transmembrane helix</keyword>
<name>A0A5C8UYG0_9MICO</name>
<comment type="caution">
    <text evidence="2">The sequence shown here is derived from an EMBL/GenBank/DDBJ whole genome shotgun (WGS) entry which is preliminary data.</text>
</comment>
<dbReference type="EMBL" id="VRMG01000002">
    <property type="protein sequence ID" value="TXN32668.1"/>
    <property type="molecule type" value="Genomic_DNA"/>
</dbReference>
<dbReference type="AlphaFoldDB" id="A0A5C8UYG0"/>
<protein>
    <submittedName>
        <fullName evidence="2">Uncharacterized protein</fullName>
    </submittedName>
</protein>
<gene>
    <name evidence="2" type="ORF">FVP33_00930</name>
</gene>
<proteinExistence type="predicted"/>
<keyword evidence="1" id="KW-0472">Membrane</keyword>
<sequence length="96" mass="9819">MTIDQPGLALALRSVIPVWVLVVIGAVLVGVFTPAAQFGKWIPIVLAAAILVTFSVQLATEEKVGFVNRVMASLGGSVVILAAATAILAVIALAPK</sequence>
<evidence type="ECO:0000313" key="3">
    <source>
        <dbReference type="Proteomes" id="UP000321379"/>
    </source>
</evidence>
<organism evidence="2 3">
    <name type="scientific">Lacisediminihabitans profunda</name>
    <dbReference type="NCBI Taxonomy" id="2594790"/>
    <lineage>
        <taxon>Bacteria</taxon>
        <taxon>Bacillati</taxon>
        <taxon>Actinomycetota</taxon>
        <taxon>Actinomycetes</taxon>
        <taxon>Micrococcales</taxon>
        <taxon>Microbacteriaceae</taxon>
        <taxon>Lacisediminihabitans</taxon>
    </lineage>
</organism>
<dbReference type="Proteomes" id="UP000321379">
    <property type="component" value="Unassembled WGS sequence"/>
</dbReference>
<evidence type="ECO:0000256" key="1">
    <source>
        <dbReference type="SAM" id="Phobius"/>
    </source>
</evidence>
<dbReference type="RefSeq" id="WP_147781765.1">
    <property type="nucleotide sequence ID" value="NZ_VRMG01000002.1"/>
</dbReference>
<feature type="transmembrane region" description="Helical" evidence="1">
    <location>
        <begin position="72"/>
        <end position="94"/>
    </location>
</feature>